<dbReference type="InterPro" id="IPR000835">
    <property type="entry name" value="HTH_MarR-typ"/>
</dbReference>
<reference evidence="2 3" key="1">
    <citation type="submission" date="2019-02" db="EMBL/GenBank/DDBJ databases">
        <title>Jishengella sp. nov., isolated from a root of Zingiber montanum.</title>
        <authorList>
            <person name="Kuncharoen N."/>
            <person name="Kudo T."/>
            <person name="Masahiro Y."/>
            <person name="Ohkuma M."/>
            <person name="Tanasupawat S."/>
        </authorList>
    </citation>
    <scope>NUCLEOTIDE SEQUENCE [LARGE SCALE GENOMIC DNA]</scope>
    <source>
        <strain evidence="2 3">PLAI 1-1</strain>
    </source>
</reference>
<dbReference type="InterPro" id="IPR036388">
    <property type="entry name" value="WH-like_DNA-bd_sf"/>
</dbReference>
<dbReference type="OrthoDB" id="5432081at2"/>
<gene>
    <name evidence="2" type="ORF">E0H26_28315</name>
</gene>
<dbReference type="RefSeq" id="WP_131309439.1">
    <property type="nucleotide sequence ID" value="NZ_SJJR01000036.1"/>
</dbReference>
<proteinExistence type="predicted"/>
<dbReference type="PANTHER" id="PTHR33164">
    <property type="entry name" value="TRANSCRIPTIONAL REGULATOR, MARR FAMILY"/>
    <property type="match status" value="1"/>
</dbReference>
<accession>A0A4R0G014</accession>
<dbReference type="GO" id="GO:0006950">
    <property type="term" value="P:response to stress"/>
    <property type="evidence" value="ECO:0007669"/>
    <property type="project" value="TreeGrafter"/>
</dbReference>
<dbReference type="PROSITE" id="PS50995">
    <property type="entry name" value="HTH_MARR_2"/>
    <property type="match status" value="1"/>
</dbReference>
<comment type="caution">
    <text evidence="2">The sequence shown here is derived from an EMBL/GenBank/DDBJ whole genome shotgun (WGS) entry which is preliminary data.</text>
</comment>
<dbReference type="SMART" id="SM00347">
    <property type="entry name" value="HTH_MARR"/>
    <property type="match status" value="1"/>
</dbReference>
<dbReference type="AlphaFoldDB" id="A0A4R0G014"/>
<dbReference type="Gene3D" id="1.10.10.10">
    <property type="entry name" value="Winged helix-like DNA-binding domain superfamily/Winged helix DNA-binding domain"/>
    <property type="match status" value="1"/>
</dbReference>
<dbReference type="Proteomes" id="UP000292274">
    <property type="component" value="Unassembled WGS sequence"/>
</dbReference>
<organism evidence="2 3">
    <name type="scientific">Micromonospora zingiberis</name>
    <dbReference type="NCBI Taxonomy" id="2053011"/>
    <lineage>
        <taxon>Bacteria</taxon>
        <taxon>Bacillati</taxon>
        <taxon>Actinomycetota</taxon>
        <taxon>Actinomycetes</taxon>
        <taxon>Micromonosporales</taxon>
        <taxon>Micromonosporaceae</taxon>
        <taxon>Micromonospora</taxon>
    </lineage>
</organism>
<feature type="domain" description="HTH marR-type" evidence="1">
    <location>
        <begin position="14"/>
        <end position="150"/>
    </location>
</feature>
<name>A0A4R0G014_9ACTN</name>
<sequence>MGEVEEPRWLNEDEQEAWTALASVLLTLPGALDAQLQADSGLTFYEYLVLSGLTYAPEDTMRLRDLALVTNGSQSRLSQVATKLERRGWLVRHPDPDDGRTTLATLTPAGRELVGQAAPGHVEMVRRLILDPLTAAQVRQMREINRRISGAITPGGSALFRAHGV</sequence>
<dbReference type="SUPFAM" id="SSF46785">
    <property type="entry name" value="Winged helix' DNA-binding domain"/>
    <property type="match status" value="1"/>
</dbReference>
<evidence type="ECO:0000313" key="3">
    <source>
        <dbReference type="Proteomes" id="UP000292274"/>
    </source>
</evidence>
<dbReference type="Pfam" id="PF12802">
    <property type="entry name" value="MarR_2"/>
    <property type="match status" value="1"/>
</dbReference>
<dbReference type="PANTHER" id="PTHR33164:SF99">
    <property type="entry name" value="MARR FAMILY REGULATORY PROTEIN"/>
    <property type="match status" value="1"/>
</dbReference>
<dbReference type="InterPro" id="IPR036390">
    <property type="entry name" value="WH_DNA-bd_sf"/>
</dbReference>
<protein>
    <submittedName>
        <fullName evidence="2">MarR family transcriptional regulator</fullName>
    </submittedName>
</protein>
<keyword evidence="3" id="KW-1185">Reference proteome</keyword>
<evidence type="ECO:0000259" key="1">
    <source>
        <dbReference type="PROSITE" id="PS50995"/>
    </source>
</evidence>
<dbReference type="PRINTS" id="PR00598">
    <property type="entry name" value="HTHMARR"/>
</dbReference>
<dbReference type="InterPro" id="IPR039422">
    <property type="entry name" value="MarR/SlyA-like"/>
</dbReference>
<dbReference type="GO" id="GO:0003700">
    <property type="term" value="F:DNA-binding transcription factor activity"/>
    <property type="evidence" value="ECO:0007669"/>
    <property type="project" value="InterPro"/>
</dbReference>
<evidence type="ECO:0000313" key="2">
    <source>
        <dbReference type="EMBL" id="TCB88748.1"/>
    </source>
</evidence>
<dbReference type="EMBL" id="SJJR01000036">
    <property type="protein sequence ID" value="TCB88748.1"/>
    <property type="molecule type" value="Genomic_DNA"/>
</dbReference>